<dbReference type="EMBL" id="CAJNOR010002885">
    <property type="protein sequence ID" value="CAF1352659.1"/>
    <property type="molecule type" value="Genomic_DNA"/>
</dbReference>
<organism evidence="1 4">
    <name type="scientific">Adineta ricciae</name>
    <name type="common">Rotifer</name>
    <dbReference type="NCBI Taxonomy" id="249248"/>
    <lineage>
        <taxon>Eukaryota</taxon>
        <taxon>Metazoa</taxon>
        <taxon>Spiralia</taxon>
        <taxon>Gnathifera</taxon>
        <taxon>Rotifera</taxon>
        <taxon>Eurotatoria</taxon>
        <taxon>Bdelloidea</taxon>
        <taxon>Adinetida</taxon>
        <taxon>Adinetidae</taxon>
        <taxon>Adineta</taxon>
    </lineage>
</organism>
<evidence type="ECO:0000313" key="2">
    <source>
        <dbReference type="EMBL" id="CAF1352659.1"/>
    </source>
</evidence>
<reference evidence="1" key="1">
    <citation type="submission" date="2021-02" db="EMBL/GenBank/DDBJ databases">
        <authorList>
            <person name="Nowell W R."/>
        </authorList>
    </citation>
    <scope>NUCLEOTIDE SEQUENCE</scope>
</reference>
<accession>A0A813VKQ7</accession>
<dbReference type="AlphaFoldDB" id="A0A813VKQ7"/>
<dbReference type="Proteomes" id="UP000663828">
    <property type="component" value="Unassembled WGS sequence"/>
</dbReference>
<proteinExistence type="predicted"/>
<evidence type="ECO:0000313" key="3">
    <source>
        <dbReference type="Proteomes" id="UP000663828"/>
    </source>
</evidence>
<keyword evidence="3" id="KW-1185">Reference proteome</keyword>
<protein>
    <submittedName>
        <fullName evidence="1">Uncharacterized protein</fullName>
    </submittedName>
</protein>
<dbReference type="OrthoDB" id="10045951at2759"/>
<evidence type="ECO:0000313" key="4">
    <source>
        <dbReference type="Proteomes" id="UP000663852"/>
    </source>
</evidence>
<comment type="caution">
    <text evidence="1">The sequence shown here is derived from an EMBL/GenBank/DDBJ whole genome shotgun (WGS) entry which is preliminary data.</text>
</comment>
<evidence type="ECO:0000313" key="1">
    <source>
        <dbReference type="EMBL" id="CAF0838979.1"/>
    </source>
</evidence>
<sequence length="71" mass="7961">MYNAYGANRAAQRELASDMWIQRHIPGGLNSPLGRQLDNYLGGNPNPTWGQMTGGYSAYQGYGNGYGYRRW</sequence>
<dbReference type="Proteomes" id="UP000663852">
    <property type="component" value="Unassembled WGS sequence"/>
</dbReference>
<gene>
    <name evidence="1" type="ORF">EDS130_LOCUS6732</name>
    <name evidence="2" type="ORF">XAT740_LOCUS31571</name>
</gene>
<name>A0A813VKQ7_ADIRI</name>
<dbReference type="EMBL" id="CAJNOJ010000020">
    <property type="protein sequence ID" value="CAF0838979.1"/>
    <property type="molecule type" value="Genomic_DNA"/>
</dbReference>